<dbReference type="SMART" id="SM00812">
    <property type="entry name" value="Alpha_L_fucos"/>
    <property type="match status" value="1"/>
</dbReference>
<dbReference type="InterPro" id="IPR057739">
    <property type="entry name" value="Glyco_hydro_29_N"/>
</dbReference>
<gene>
    <name evidence="9" type="ORF">LHA26_18940</name>
</gene>
<protein>
    <recommendedName>
        <fullName evidence="3">alpha-L-fucosidase</fullName>
        <ecNumber evidence="3">3.2.1.51</ecNumber>
    </recommendedName>
</protein>
<feature type="chain" id="PRO_5046171938" description="alpha-L-fucosidase" evidence="7">
    <location>
        <begin position="21"/>
        <end position="543"/>
    </location>
</feature>
<dbReference type="Proteomes" id="UP001056937">
    <property type="component" value="Chromosome 2"/>
</dbReference>
<dbReference type="InterPro" id="IPR017853">
    <property type="entry name" value="GH"/>
</dbReference>
<evidence type="ECO:0000259" key="8">
    <source>
        <dbReference type="Pfam" id="PF01120"/>
    </source>
</evidence>
<keyword evidence="6" id="KW-0326">Glycosidase</keyword>
<keyword evidence="10" id="KW-1185">Reference proteome</keyword>
<dbReference type="PROSITE" id="PS51318">
    <property type="entry name" value="TAT"/>
    <property type="match status" value="1"/>
</dbReference>
<evidence type="ECO:0000256" key="4">
    <source>
        <dbReference type="ARBA" id="ARBA00022729"/>
    </source>
</evidence>
<evidence type="ECO:0000256" key="5">
    <source>
        <dbReference type="ARBA" id="ARBA00022801"/>
    </source>
</evidence>
<keyword evidence="5" id="KW-0378">Hydrolase</keyword>
<organism evidence="9 10">
    <name type="scientific">Sphingomonas morindae</name>
    <dbReference type="NCBI Taxonomy" id="1541170"/>
    <lineage>
        <taxon>Bacteria</taxon>
        <taxon>Pseudomonadati</taxon>
        <taxon>Pseudomonadota</taxon>
        <taxon>Alphaproteobacteria</taxon>
        <taxon>Sphingomonadales</taxon>
        <taxon>Sphingomonadaceae</taxon>
        <taxon>Sphingomonas</taxon>
    </lineage>
</organism>
<evidence type="ECO:0000256" key="7">
    <source>
        <dbReference type="SAM" id="SignalP"/>
    </source>
</evidence>
<dbReference type="PIRSF" id="PIRSF001092">
    <property type="entry name" value="Alpha-L-fucosidase"/>
    <property type="match status" value="1"/>
</dbReference>
<accession>A0ABY4XDQ2</accession>
<feature type="signal peptide" evidence="7">
    <location>
        <begin position="1"/>
        <end position="20"/>
    </location>
</feature>
<dbReference type="Pfam" id="PF01120">
    <property type="entry name" value="Alpha_L_fucos"/>
    <property type="match status" value="1"/>
</dbReference>
<feature type="domain" description="Glycoside hydrolase family 29 N-terminal" evidence="8">
    <location>
        <begin position="28"/>
        <end position="427"/>
    </location>
</feature>
<dbReference type="EMBL" id="CP084931">
    <property type="protein sequence ID" value="USI74825.1"/>
    <property type="molecule type" value="Genomic_DNA"/>
</dbReference>
<dbReference type="Gene3D" id="2.60.40.1180">
    <property type="entry name" value="Golgi alpha-mannosidase II"/>
    <property type="match status" value="1"/>
</dbReference>
<evidence type="ECO:0000313" key="9">
    <source>
        <dbReference type="EMBL" id="USI74825.1"/>
    </source>
</evidence>
<dbReference type="RefSeq" id="WP_252168639.1">
    <property type="nucleotide sequence ID" value="NZ_CP084931.1"/>
</dbReference>
<name>A0ABY4XDQ2_9SPHN</name>
<dbReference type="PANTHER" id="PTHR10030">
    <property type="entry name" value="ALPHA-L-FUCOSIDASE"/>
    <property type="match status" value="1"/>
</dbReference>
<evidence type="ECO:0000256" key="2">
    <source>
        <dbReference type="ARBA" id="ARBA00007951"/>
    </source>
</evidence>
<comment type="function">
    <text evidence="1">Alpha-L-fucosidase is responsible for hydrolyzing the alpha-1,6-linked fucose joined to the reducing-end N-acetylglucosamine of the carbohydrate moieties of glycoproteins.</text>
</comment>
<reference evidence="9" key="1">
    <citation type="journal article" date="2022" name="Toxins">
        <title>Genomic Analysis of Sphingopyxis sp. USTB-05 for Biodegrading Cyanobacterial Hepatotoxins.</title>
        <authorList>
            <person name="Liu C."/>
            <person name="Xu Q."/>
            <person name="Zhao Z."/>
            <person name="Zhang H."/>
            <person name="Liu X."/>
            <person name="Yin C."/>
            <person name="Liu Y."/>
            <person name="Yan H."/>
        </authorList>
    </citation>
    <scope>NUCLEOTIDE SEQUENCE</scope>
    <source>
        <strain evidence="9">NBD5</strain>
    </source>
</reference>
<evidence type="ECO:0000313" key="10">
    <source>
        <dbReference type="Proteomes" id="UP001056937"/>
    </source>
</evidence>
<dbReference type="SUPFAM" id="SSF51445">
    <property type="entry name" value="(Trans)glycosidases"/>
    <property type="match status" value="1"/>
</dbReference>
<evidence type="ECO:0000256" key="3">
    <source>
        <dbReference type="ARBA" id="ARBA00012662"/>
    </source>
</evidence>
<dbReference type="InterPro" id="IPR000933">
    <property type="entry name" value="Glyco_hydro_29"/>
</dbReference>
<dbReference type="InterPro" id="IPR006311">
    <property type="entry name" value="TAT_signal"/>
</dbReference>
<dbReference type="EC" id="3.2.1.51" evidence="3"/>
<sequence length="543" mass="60343">MIGRRDLMTAAALAPALAGAARAVAPGAAGPFTADWGSLAAGYRVPDWFRDVKFGIWSHWSAQCVPEFGDWYGRLMYIQGHPFYEHHLRTYGHPSRTGFMEIENLWKAEHWEPEHLIGLYKKAGARYFTSLACHHDNLDTFDSRHHAWNTLRVGPKRDIVGTWEKLARAEGLRFCVSNHSSHSWHWYQTAYGYDTHGPEAGRRYDAFGLRADQGRGQWWDGLDPQALYNGPYFVPPAGLTSEKAMNAWHDARDGQWIEYAPPGARGVAYVAKWLARQQDLVGRYRPDMVYLDDFQLPFGTVGLEAVAHYYNSAVAWHGTPDVVITAKQLTAFQRAGMVEDLERGFAADIKAEPWQTCTCIGNWHYDRALFERHGYKSAKTVVQRLCDVVSKNGNLLLSIPMRADGTIDTDEEAILADLARWFAINGEGIYGTRPWRVFGEGPTVPPAGMFSEDAIKPFTARDLRITAGRGGLNLFLLEWPQAETVIACLGRRGTGGGVIERVTLNGGGAIPFVQDEAALRLTLPAAPAGGFVPGLRIEGRGLA</sequence>
<dbReference type="InterPro" id="IPR016286">
    <property type="entry name" value="FUC_metazoa-typ"/>
</dbReference>
<dbReference type="InterPro" id="IPR013780">
    <property type="entry name" value="Glyco_hydro_b"/>
</dbReference>
<dbReference type="Gene3D" id="3.20.20.80">
    <property type="entry name" value="Glycosidases"/>
    <property type="match status" value="1"/>
</dbReference>
<dbReference type="PANTHER" id="PTHR10030:SF37">
    <property type="entry name" value="ALPHA-L-FUCOSIDASE-RELATED"/>
    <property type="match status" value="1"/>
</dbReference>
<evidence type="ECO:0000256" key="1">
    <source>
        <dbReference type="ARBA" id="ARBA00004071"/>
    </source>
</evidence>
<evidence type="ECO:0000256" key="6">
    <source>
        <dbReference type="ARBA" id="ARBA00023295"/>
    </source>
</evidence>
<keyword evidence="4 7" id="KW-0732">Signal</keyword>
<proteinExistence type="inferred from homology"/>
<comment type="similarity">
    <text evidence="2">Belongs to the glycosyl hydrolase 29 family.</text>
</comment>